<name>W4LPN6_ENTF1</name>
<proteinExistence type="predicted"/>
<dbReference type="EMBL" id="AZHW01000402">
    <property type="protein sequence ID" value="ETW99799.1"/>
    <property type="molecule type" value="Genomic_DNA"/>
</dbReference>
<protein>
    <submittedName>
        <fullName evidence="1">Uncharacterized protein</fullName>
    </submittedName>
</protein>
<accession>W4LPN6</accession>
<organism evidence="1 2">
    <name type="scientific">Entotheonella factor</name>
    <dbReference type="NCBI Taxonomy" id="1429438"/>
    <lineage>
        <taxon>Bacteria</taxon>
        <taxon>Pseudomonadati</taxon>
        <taxon>Nitrospinota/Tectimicrobiota group</taxon>
        <taxon>Candidatus Tectimicrobiota</taxon>
        <taxon>Candidatus Entotheonellia</taxon>
        <taxon>Candidatus Entotheonellales</taxon>
        <taxon>Candidatus Entotheonellaceae</taxon>
        <taxon>Candidatus Entotheonella</taxon>
    </lineage>
</organism>
<evidence type="ECO:0000313" key="2">
    <source>
        <dbReference type="Proteomes" id="UP000019141"/>
    </source>
</evidence>
<keyword evidence="2" id="KW-1185">Reference proteome</keyword>
<dbReference type="HOGENOM" id="CLU_3402692_0_0_7"/>
<reference evidence="1 2" key="1">
    <citation type="journal article" date="2014" name="Nature">
        <title>An environmental bacterial taxon with a large and distinct metabolic repertoire.</title>
        <authorList>
            <person name="Wilson M.C."/>
            <person name="Mori T."/>
            <person name="Ruckert C."/>
            <person name="Uria A.R."/>
            <person name="Helf M.J."/>
            <person name="Takada K."/>
            <person name="Gernert C."/>
            <person name="Steffens U.A."/>
            <person name="Heycke N."/>
            <person name="Schmitt S."/>
            <person name="Rinke C."/>
            <person name="Helfrich E.J."/>
            <person name="Brachmann A.O."/>
            <person name="Gurgui C."/>
            <person name="Wakimoto T."/>
            <person name="Kracht M."/>
            <person name="Crusemann M."/>
            <person name="Hentschel U."/>
            <person name="Abe I."/>
            <person name="Matsunaga S."/>
            <person name="Kalinowski J."/>
            <person name="Takeyama H."/>
            <person name="Piel J."/>
        </authorList>
    </citation>
    <scope>NUCLEOTIDE SEQUENCE [LARGE SCALE GENOMIC DNA]</scope>
    <source>
        <strain evidence="2">TSY1</strain>
    </source>
</reference>
<evidence type="ECO:0000313" key="1">
    <source>
        <dbReference type="EMBL" id="ETW99799.1"/>
    </source>
</evidence>
<comment type="caution">
    <text evidence="1">The sequence shown here is derived from an EMBL/GenBank/DDBJ whole genome shotgun (WGS) entry which is preliminary data.</text>
</comment>
<dbReference type="Proteomes" id="UP000019141">
    <property type="component" value="Unassembled WGS sequence"/>
</dbReference>
<sequence>MLFGRMIDKVADRVAWHRRLMAMPSVEELI</sequence>
<dbReference type="AlphaFoldDB" id="W4LPN6"/>
<gene>
    <name evidence="1" type="ORF">ETSY1_13625</name>
</gene>